<proteinExistence type="predicted"/>
<keyword evidence="2" id="KW-1185">Reference proteome</keyword>
<accession>A0ABV6JKV5</accession>
<organism evidence="1 2">
    <name type="scientific">Paenibacillus mendelii</name>
    <dbReference type="NCBI Taxonomy" id="206163"/>
    <lineage>
        <taxon>Bacteria</taxon>
        <taxon>Bacillati</taxon>
        <taxon>Bacillota</taxon>
        <taxon>Bacilli</taxon>
        <taxon>Bacillales</taxon>
        <taxon>Paenibacillaceae</taxon>
        <taxon>Paenibacillus</taxon>
    </lineage>
</organism>
<dbReference type="Proteomes" id="UP001589818">
    <property type="component" value="Unassembled WGS sequence"/>
</dbReference>
<comment type="caution">
    <text evidence="1">The sequence shown here is derived from an EMBL/GenBank/DDBJ whole genome shotgun (WGS) entry which is preliminary data.</text>
</comment>
<name>A0ABV6JKV5_9BACL</name>
<dbReference type="EMBL" id="JBHLVF010000061">
    <property type="protein sequence ID" value="MFC0396529.1"/>
    <property type="molecule type" value="Genomic_DNA"/>
</dbReference>
<protein>
    <submittedName>
        <fullName evidence="1">Uncharacterized protein</fullName>
    </submittedName>
</protein>
<evidence type="ECO:0000313" key="1">
    <source>
        <dbReference type="EMBL" id="MFC0396529.1"/>
    </source>
</evidence>
<reference evidence="1 2" key="1">
    <citation type="submission" date="2024-09" db="EMBL/GenBank/DDBJ databases">
        <authorList>
            <person name="Sun Q."/>
            <person name="Mori K."/>
        </authorList>
    </citation>
    <scope>NUCLEOTIDE SEQUENCE [LARGE SCALE GENOMIC DNA]</scope>
    <source>
        <strain evidence="1 2">CCM 4839</strain>
    </source>
</reference>
<sequence length="65" mass="7506">MPRKILRSESSPYPFKVILNQTRVVTLQGKGTIIDRTSEWIFVKLDRNNVTIKTSIFIVELLETA</sequence>
<gene>
    <name evidence="1" type="ORF">ACFFJ8_34920</name>
</gene>
<evidence type="ECO:0000313" key="2">
    <source>
        <dbReference type="Proteomes" id="UP001589818"/>
    </source>
</evidence>
<dbReference type="RefSeq" id="WP_204818619.1">
    <property type="nucleotide sequence ID" value="NZ_JANHOF010000005.1"/>
</dbReference>